<evidence type="ECO:0000313" key="2">
    <source>
        <dbReference type="EMBL" id="PPE06447.1"/>
    </source>
</evidence>
<dbReference type="AlphaFoldDB" id="A0A2S5RGM3"/>
<gene>
    <name evidence="2" type="ORF">MCORR_v1c00750</name>
</gene>
<feature type="transmembrane region" description="Helical" evidence="1">
    <location>
        <begin position="34"/>
        <end position="55"/>
    </location>
</feature>
<keyword evidence="3" id="KW-1185">Reference proteome</keyword>
<feature type="transmembrane region" description="Helical" evidence="1">
    <location>
        <begin position="62"/>
        <end position="86"/>
    </location>
</feature>
<accession>A0A2S5RGM3</accession>
<reference evidence="2 3" key="1">
    <citation type="submission" date="2017-11" db="EMBL/GenBank/DDBJ databases">
        <title>Genome sequence of Mesoplasma corruscae ELCA-2 (ATCC 49579).</title>
        <authorList>
            <person name="Lo W.-S."/>
            <person name="Kuo C.-H."/>
        </authorList>
    </citation>
    <scope>NUCLEOTIDE SEQUENCE [LARGE SCALE GENOMIC DNA]</scope>
    <source>
        <strain evidence="2 3">ELCA-2</strain>
    </source>
</reference>
<organism evidence="2 3">
    <name type="scientific">Mesoplasma corruscae</name>
    <dbReference type="NCBI Taxonomy" id="216874"/>
    <lineage>
        <taxon>Bacteria</taxon>
        <taxon>Bacillati</taxon>
        <taxon>Mycoplasmatota</taxon>
        <taxon>Mollicutes</taxon>
        <taxon>Entomoplasmatales</taxon>
        <taxon>Entomoplasmataceae</taxon>
        <taxon>Mesoplasma</taxon>
    </lineage>
</organism>
<protein>
    <submittedName>
        <fullName evidence="2">Uncharacterized protein</fullName>
    </submittedName>
</protein>
<keyword evidence="1" id="KW-1133">Transmembrane helix</keyword>
<dbReference type="Proteomes" id="UP000239785">
    <property type="component" value="Unassembled WGS sequence"/>
</dbReference>
<name>A0A2S5RGM3_9MOLU</name>
<dbReference type="EMBL" id="PHNF01000001">
    <property type="protein sequence ID" value="PPE06447.1"/>
    <property type="molecule type" value="Genomic_DNA"/>
</dbReference>
<dbReference type="RefSeq" id="WP_104207676.1">
    <property type="nucleotide sequence ID" value="NZ_PHNF01000001.1"/>
</dbReference>
<evidence type="ECO:0000256" key="1">
    <source>
        <dbReference type="SAM" id="Phobius"/>
    </source>
</evidence>
<sequence length="197" mass="23418">MNKNFLLLHLFNYIALICWCFLLIILLIVVKSPYIYSLIIFIILSLISFVVFYSIDYKKKNFNFITLILFANSLNLIGLWISFILIKKTSLGLKENNDHLKASWELKKIDLSTNEKMTKELRELYDDYSLYVYKKVKNSSTYETNTHKIYEKAEKALLDNIFINDYLKTNRLYSIEQIKQASKKELKIALKQVWKKT</sequence>
<keyword evidence="1" id="KW-0472">Membrane</keyword>
<evidence type="ECO:0000313" key="3">
    <source>
        <dbReference type="Proteomes" id="UP000239785"/>
    </source>
</evidence>
<keyword evidence="1" id="KW-0812">Transmembrane</keyword>
<proteinExistence type="predicted"/>
<comment type="caution">
    <text evidence="2">The sequence shown here is derived from an EMBL/GenBank/DDBJ whole genome shotgun (WGS) entry which is preliminary data.</text>
</comment>
<feature type="transmembrane region" description="Helical" evidence="1">
    <location>
        <begin position="7"/>
        <end position="28"/>
    </location>
</feature>